<dbReference type="InterPro" id="IPR017938">
    <property type="entry name" value="Riboflavin_synthase-like_b-brl"/>
</dbReference>
<dbReference type="Proteomes" id="UP000325755">
    <property type="component" value="Chromosome"/>
</dbReference>
<accession>A0A5Q0BHK6</accession>
<dbReference type="PROSITE" id="PS51384">
    <property type="entry name" value="FAD_FR"/>
    <property type="match status" value="1"/>
</dbReference>
<dbReference type="InterPro" id="IPR050415">
    <property type="entry name" value="MRET"/>
</dbReference>
<dbReference type="InterPro" id="IPR001709">
    <property type="entry name" value="Flavoprot_Pyr_Nucl_cyt_Rdtase"/>
</dbReference>
<feature type="domain" description="FAD-binding FR-type" evidence="3">
    <location>
        <begin position="7"/>
        <end position="107"/>
    </location>
</feature>
<dbReference type="Pfam" id="PF00970">
    <property type="entry name" value="FAD_binding_6"/>
    <property type="match status" value="1"/>
</dbReference>
<evidence type="ECO:0000256" key="1">
    <source>
        <dbReference type="ARBA" id="ARBA00034078"/>
    </source>
</evidence>
<dbReference type="OrthoDB" id="9806195at2"/>
<dbReference type="InterPro" id="IPR012675">
    <property type="entry name" value="Beta-grasp_dom_sf"/>
</dbReference>
<dbReference type="InterPro" id="IPR017927">
    <property type="entry name" value="FAD-bd_FR_type"/>
</dbReference>
<proteinExistence type="predicted"/>
<dbReference type="InParanoid" id="A0A5Q0BHK6"/>
<dbReference type="InterPro" id="IPR039261">
    <property type="entry name" value="FNR_nucleotide-bd"/>
</dbReference>
<protein>
    <submittedName>
        <fullName evidence="4">2Fe-2S iron-sulfur cluster binding domain-containing protein</fullName>
    </submittedName>
</protein>
<dbReference type="SUPFAM" id="SSF63380">
    <property type="entry name" value="Riboflavin synthase domain-like"/>
    <property type="match status" value="1"/>
</dbReference>
<dbReference type="AlphaFoldDB" id="A0A5Q0BHK6"/>
<dbReference type="InterPro" id="IPR036010">
    <property type="entry name" value="2Fe-2S_ferredoxin-like_sf"/>
</dbReference>
<dbReference type="EMBL" id="CP044205">
    <property type="protein sequence ID" value="QFY41657.1"/>
    <property type="molecule type" value="Genomic_DNA"/>
</dbReference>
<dbReference type="Gene3D" id="2.40.30.10">
    <property type="entry name" value="Translation factors"/>
    <property type="match status" value="1"/>
</dbReference>
<dbReference type="SUPFAM" id="SSF52343">
    <property type="entry name" value="Ferredoxin reductase-like, C-terminal NADP-linked domain"/>
    <property type="match status" value="1"/>
</dbReference>
<comment type="cofactor">
    <cofactor evidence="1">
        <name>[2Fe-2S] cluster</name>
        <dbReference type="ChEBI" id="CHEBI:190135"/>
    </cofactor>
</comment>
<sequence length="351" mass="37649">MKTIARNDAYPFILKAVKPLADDVVQLSLSTKNGEPFSYREGQFLSLRLSSGVQRSYSMASACSDDGQVQLHVRLLDGGQFSEWLRGQSRVGESLQVLGPYGDCVWQQPESASATVLMLATGTGIAPLKALIEKALSDGVRNPLILYWGGNTEKDLYLKDYFFELAGSHSNFAFVPVLTGAQPDWQGRHGFVQDAAAGDFPDLGSATVYACGSPAMVEAARTLLISTRNLDSTRFKADAFCPAIPRKAIHDAAHISIKVKQQNGMRSSLSVPSGISLLQALTSIDQVIGVCGGQAACGNCRVVIPDPWKSNIAPAGRKEARLLAAIDSAPEHRLACQIQVNSSLEGLLLDL</sequence>
<dbReference type="InterPro" id="IPR001433">
    <property type="entry name" value="OxRdtase_FAD/NAD-bd"/>
</dbReference>
<dbReference type="SUPFAM" id="SSF54292">
    <property type="entry name" value="2Fe-2S ferredoxin-like"/>
    <property type="match status" value="1"/>
</dbReference>
<dbReference type="FunCoup" id="A0A5Q0BHK6">
    <property type="interactions" value="257"/>
</dbReference>
<feature type="domain" description="2Fe-2S ferredoxin-type" evidence="2">
    <location>
        <begin position="255"/>
        <end position="351"/>
    </location>
</feature>
<dbReference type="GO" id="GO:0016491">
    <property type="term" value="F:oxidoreductase activity"/>
    <property type="evidence" value="ECO:0007669"/>
    <property type="project" value="InterPro"/>
</dbReference>
<dbReference type="CDD" id="cd00207">
    <property type="entry name" value="fer2"/>
    <property type="match status" value="1"/>
</dbReference>
<dbReference type="Pfam" id="PF00175">
    <property type="entry name" value="NAD_binding_1"/>
    <property type="match status" value="1"/>
</dbReference>
<evidence type="ECO:0000313" key="4">
    <source>
        <dbReference type="EMBL" id="QFY41657.1"/>
    </source>
</evidence>
<organism evidence="4 5">
    <name type="scientific">Candidatus Methylospira mobilis</name>
    <dbReference type="NCBI Taxonomy" id="1808979"/>
    <lineage>
        <taxon>Bacteria</taxon>
        <taxon>Pseudomonadati</taxon>
        <taxon>Pseudomonadota</taxon>
        <taxon>Gammaproteobacteria</taxon>
        <taxon>Methylococcales</taxon>
        <taxon>Methylococcaceae</taxon>
        <taxon>Candidatus Methylospira</taxon>
    </lineage>
</organism>
<reference evidence="4 5" key="1">
    <citation type="submission" date="2019-09" db="EMBL/GenBank/DDBJ databases">
        <title>Ecophysiology of the spiral-shaped methanotroph Methylospira mobilis as revealed by the complete genome sequence.</title>
        <authorList>
            <person name="Oshkin I.Y."/>
            <person name="Dedysh S.N."/>
            <person name="Miroshnikov K."/>
            <person name="Danilova O.V."/>
            <person name="Hakobyan A."/>
            <person name="Liesack W."/>
        </authorList>
    </citation>
    <scope>NUCLEOTIDE SEQUENCE [LARGE SCALE GENOMIC DNA]</scope>
    <source>
        <strain evidence="4 5">Shm1</strain>
    </source>
</reference>
<dbReference type="PROSITE" id="PS51085">
    <property type="entry name" value="2FE2S_FER_2"/>
    <property type="match status" value="1"/>
</dbReference>
<dbReference type="InterPro" id="IPR008333">
    <property type="entry name" value="Cbr1-like_FAD-bd_dom"/>
</dbReference>
<dbReference type="Gene3D" id="3.40.50.80">
    <property type="entry name" value="Nucleotide-binding domain of ferredoxin-NADP reductase (FNR) module"/>
    <property type="match status" value="1"/>
</dbReference>
<name>A0A5Q0BHK6_9GAMM</name>
<dbReference type="PRINTS" id="PR00410">
    <property type="entry name" value="PHEHYDRXLASE"/>
</dbReference>
<dbReference type="InterPro" id="IPR001041">
    <property type="entry name" value="2Fe-2S_ferredoxin-type"/>
</dbReference>
<keyword evidence="5" id="KW-1185">Reference proteome</keyword>
<dbReference type="CDD" id="cd06189">
    <property type="entry name" value="flavin_oxioreductase"/>
    <property type="match status" value="1"/>
</dbReference>
<evidence type="ECO:0000313" key="5">
    <source>
        <dbReference type="Proteomes" id="UP000325755"/>
    </source>
</evidence>
<dbReference type="Gene3D" id="3.10.20.30">
    <property type="match status" value="1"/>
</dbReference>
<dbReference type="PANTHER" id="PTHR47354">
    <property type="entry name" value="NADH OXIDOREDUCTASE HCR"/>
    <property type="match status" value="1"/>
</dbReference>
<dbReference type="KEGG" id="mmob:F6R98_02640"/>
<dbReference type="PANTHER" id="PTHR47354:SF5">
    <property type="entry name" value="PROTEIN RFBI"/>
    <property type="match status" value="1"/>
</dbReference>
<dbReference type="PRINTS" id="PR00371">
    <property type="entry name" value="FPNCR"/>
</dbReference>
<dbReference type="GO" id="GO:0051536">
    <property type="term" value="F:iron-sulfur cluster binding"/>
    <property type="evidence" value="ECO:0007669"/>
    <property type="project" value="InterPro"/>
</dbReference>
<evidence type="ECO:0000259" key="3">
    <source>
        <dbReference type="PROSITE" id="PS51384"/>
    </source>
</evidence>
<gene>
    <name evidence="4" type="ORF">F6R98_02640</name>
</gene>
<evidence type="ECO:0000259" key="2">
    <source>
        <dbReference type="PROSITE" id="PS51085"/>
    </source>
</evidence>